<dbReference type="PROSITE" id="PS51257">
    <property type="entry name" value="PROKAR_LIPOPROTEIN"/>
    <property type="match status" value="1"/>
</dbReference>
<sequence>MASSLKSSVFKLHSSSLSGAVAAIVLFVASCSGNQLNQCKEILEINRKAALVTDTAKTGNREELMNIAKGLDQLATELESLEVNNEKIQVYQNSFVKSYRDIGQALRGIVAAIDDPNSQAITSAVQALDKSTSHNEVLLQEVRALCP</sequence>
<feature type="coiled-coil region" evidence="1">
    <location>
        <begin position="64"/>
        <end position="91"/>
    </location>
</feature>
<evidence type="ECO:0000256" key="1">
    <source>
        <dbReference type="SAM" id="Coils"/>
    </source>
</evidence>
<evidence type="ECO:0000256" key="2">
    <source>
        <dbReference type="SAM" id="SignalP"/>
    </source>
</evidence>
<keyword evidence="1" id="KW-0175">Coiled coil</keyword>
<comment type="caution">
    <text evidence="3">The sequence shown here is derived from an EMBL/GenBank/DDBJ whole genome shotgun (WGS) entry which is preliminary data.</text>
</comment>
<feature type="signal peptide" evidence="2">
    <location>
        <begin position="1"/>
        <end position="22"/>
    </location>
</feature>
<dbReference type="RefSeq" id="WP_377963227.1">
    <property type="nucleotide sequence ID" value="NZ_JBHZOL010000044.1"/>
</dbReference>
<feature type="chain" id="PRO_5047070432" evidence="2">
    <location>
        <begin position="23"/>
        <end position="147"/>
    </location>
</feature>
<keyword evidence="2" id="KW-0732">Signal</keyword>
<accession>A0ABW6ICP5</accession>
<dbReference type="Proteomes" id="UP001600165">
    <property type="component" value="Unassembled WGS sequence"/>
</dbReference>
<gene>
    <name evidence="3" type="ORF">ACFVKH_06650</name>
</gene>
<protein>
    <submittedName>
        <fullName evidence="3">Uncharacterized protein</fullName>
    </submittedName>
</protein>
<proteinExistence type="predicted"/>
<name>A0ABW6ICP5_9CYAN</name>
<evidence type="ECO:0000313" key="3">
    <source>
        <dbReference type="EMBL" id="MFE4105947.1"/>
    </source>
</evidence>
<keyword evidence="4" id="KW-1185">Reference proteome</keyword>
<organism evidence="3 4">
    <name type="scientific">Almyronema epifaneia S1</name>
    <dbReference type="NCBI Taxonomy" id="2991925"/>
    <lineage>
        <taxon>Bacteria</taxon>
        <taxon>Bacillati</taxon>
        <taxon>Cyanobacteriota</taxon>
        <taxon>Cyanophyceae</taxon>
        <taxon>Nodosilineales</taxon>
        <taxon>Nodosilineaceae</taxon>
        <taxon>Almyronema</taxon>
        <taxon>Almyronema epifaneia</taxon>
    </lineage>
</organism>
<dbReference type="EMBL" id="JBHZOL010000044">
    <property type="protein sequence ID" value="MFE4105947.1"/>
    <property type="molecule type" value="Genomic_DNA"/>
</dbReference>
<evidence type="ECO:0000313" key="4">
    <source>
        <dbReference type="Proteomes" id="UP001600165"/>
    </source>
</evidence>
<reference evidence="3 4" key="1">
    <citation type="submission" date="2024-10" db="EMBL/GenBank/DDBJ databases">
        <authorList>
            <person name="Ratan Roy A."/>
            <person name="Morales Sandoval P.H."/>
            <person name="De Los Santos Villalobos S."/>
            <person name="Chakraborty S."/>
            <person name="Mukherjee J."/>
        </authorList>
    </citation>
    <scope>NUCLEOTIDE SEQUENCE [LARGE SCALE GENOMIC DNA]</scope>
    <source>
        <strain evidence="3 4">S1</strain>
    </source>
</reference>